<keyword evidence="9" id="KW-1133">Transmembrane helix</keyword>
<name>A0ABD1ILI9_SALDI</name>
<dbReference type="Pfam" id="PF00443">
    <property type="entry name" value="UCH"/>
    <property type="match status" value="1"/>
</dbReference>
<accession>A0ABD1ILI9</accession>
<dbReference type="CDD" id="cd02662">
    <property type="entry name" value="Peptidase_C19F"/>
    <property type="match status" value="1"/>
</dbReference>
<evidence type="ECO:0000256" key="7">
    <source>
        <dbReference type="RuleBase" id="RU366025"/>
    </source>
</evidence>
<dbReference type="InterPro" id="IPR038765">
    <property type="entry name" value="Papain-like_cys_pep_sf"/>
</dbReference>
<dbReference type="AlphaFoldDB" id="A0ABD1ILI9"/>
<sequence length="544" mass="60789">METKKLSSLICNGPRLSWVSNSGWKISIGVLGAVGIVFAARFRRYFDFRFSYEDADSTGVWVVPGLQNLGNNCFLNVVLQALSSCVSFQKYLWEMMEEYGLLSFEEVDDNCGGENLPLFSSLASLLEELCCVRHQKTVLNPRKLMAAMDHYIPKFNLSRQQDAEEAFSHLLSSLREEISEHFIPTMSSLADLPSLPNGRILTIKTSEDEIGLQRWSRCFLKPFDGILGSILVCQSCSFQISLDFQHFHSLHLSPPVSSDGTIMAGCTLEDCLKRYFVAEHIENYYCSNCWHKAAIEYVSIFKDKTDIEKLGSCNRGESCQCRTLSSVESLPWSNRFSRTLKQLSITWSPQILCIHFQRASYNVLGQSTKLRGHVSFPSVLDLSSFTNTGVGIKAMEASSSYRPSSQRVMAFPRFMYKKPPLDLGTSIAVGKDPHLEASDTSSPDSRSRADGNADSTPPPTRPAQSPVYRLVSVVEHFGSSGGGHYTVYRKVRGKIGDDGDGSALLETGIMQWFCISDSNVDSVLEREVMDANASMLFYEKLENF</sequence>
<feature type="domain" description="USP" evidence="10">
    <location>
        <begin position="64"/>
        <end position="541"/>
    </location>
</feature>
<dbReference type="PROSITE" id="PS00973">
    <property type="entry name" value="USP_2"/>
    <property type="match status" value="1"/>
</dbReference>
<dbReference type="SUPFAM" id="SSF54001">
    <property type="entry name" value="Cysteine proteinases"/>
    <property type="match status" value="1"/>
</dbReference>
<dbReference type="InterPro" id="IPR018200">
    <property type="entry name" value="USP_CS"/>
</dbReference>
<feature type="transmembrane region" description="Helical" evidence="9">
    <location>
        <begin position="24"/>
        <end position="42"/>
    </location>
</feature>
<protein>
    <recommendedName>
        <fullName evidence="7">Ubiquitin carboxyl-terminal hydrolase</fullName>
        <ecNumber evidence="7">3.4.19.12</ecNumber>
    </recommendedName>
</protein>
<evidence type="ECO:0000256" key="6">
    <source>
        <dbReference type="ARBA" id="ARBA00022807"/>
    </source>
</evidence>
<dbReference type="EMBL" id="JBEAFC010000001">
    <property type="protein sequence ID" value="KAL1569566.1"/>
    <property type="molecule type" value="Genomic_DNA"/>
</dbReference>
<feature type="region of interest" description="Disordered" evidence="8">
    <location>
        <begin position="432"/>
        <end position="465"/>
    </location>
</feature>
<evidence type="ECO:0000256" key="5">
    <source>
        <dbReference type="ARBA" id="ARBA00022801"/>
    </source>
</evidence>
<keyword evidence="9" id="KW-0812">Transmembrane</keyword>
<dbReference type="InterPro" id="IPR050164">
    <property type="entry name" value="Peptidase_C19"/>
</dbReference>
<evidence type="ECO:0000313" key="12">
    <source>
        <dbReference type="Proteomes" id="UP001567538"/>
    </source>
</evidence>
<dbReference type="PANTHER" id="PTHR24006">
    <property type="entry name" value="UBIQUITIN CARBOXYL-TERMINAL HYDROLASE"/>
    <property type="match status" value="1"/>
</dbReference>
<dbReference type="InterPro" id="IPR028889">
    <property type="entry name" value="USP"/>
</dbReference>
<gene>
    <name evidence="11" type="ORF">AAHA92_01029</name>
</gene>
<keyword evidence="3 7" id="KW-0645">Protease</keyword>
<evidence type="ECO:0000259" key="10">
    <source>
        <dbReference type="PROSITE" id="PS50235"/>
    </source>
</evidence>
<dbReference type="GO" id="GO:0006508">
    <property type="term" value="P:proteolysis"/>
    <property type="evidence" value="ECO:0007669"/>
    <property type="project" value="UniProtKB-KW"/>
</dbReference>
<comment type="caution">
    <text evidence="11">The sequence shown here is derived from an EMBL/GenBank/DDBJ whole genome shotgun (WGS) entry which is preliminary data.</text>
</comment>
<keyword evidence="5 7" id="KW-0378">Hydrolase</keyword>
<keyword evidence="12" id="KW-1185">Reference proteome</keyword>
<proteinExistence type="inferred from homology"/>
<evidence type="ECO:0000256" key="9">
    <source>
        <dbReference type="SAM" id="Phobius"/>
    </source>
</evidence>
<reference evidence="11 12" key="1">
    <citation type="submission" date="2024-06" db="EMBL/GenBank/DDBJ databases">
        <title>A chromosome level genome sequence of Diviner's sage (Salvia divinorum).</title>
        <authorList>
            <person name="Ford S.A."/>
            <person name="Ro D.-K."/>
            <person name="Ness R.W."/>
            <person name="Phillips M.A."/>
        </authorList>
    </citation>
    <scope>NUCLEOTIDE SEQUENCE [LARGE SCALE GENOMIC DNA]</scope>
    <source>
        <strain evidence="11">SAF-2024a</strain>
        <tissue evidence="11">Leaf</tissue>
    </source>
</reference>
<organism evidence="11 12">
    <name type="scientific">Salvia divinorum</name>
    <name type="common">Maria pastora</name>
    <name type="synonym">Diviner's sage</name>
    <dbReference type="NCBI Taxonomy" id="28513"/>
    <lineage>
        <taxon>Eukaryota</taxon>
        <taxon>Viridiplantae</taxon>
        <taxon>Streptophyta</taxon>
        <taxon>Embryophyta</taxon>
        <taxon>Tracheophyta</taxon>
        <taxon>Spermatophyta</taxon>
        <taxon>Magnoliopsida</taxon>
        <taxon>eudicotyledons</taxon>
        <taxon>Gunneridae</taxon>
        <taxon>Pentapetalae</taxon>
        <taxon>asterids</taxon>
        <taxon>lamiids</taxon>
        <taxon>Lamiales</taxon>
        <taxon>Lamiaceae</taxon>
        <taxon>Nepetoideae</taxon>
        <taxon>Mentheae</taxon>
        <taxon>Salviinae</taxon>
        <taxon>Salvia</taxon>
        <taxon>Salvia subgen. Calosphace</taxon>
    </lineage>
</organism>
<evidence type="ECO:0000256" key="1">
    <source>
        <dbReference type="ARBA" id="ARBA00000707"/>
    </source>
</evidence>
<comment type="similarity">
    <text evidence="2 7">Belongs to the peptidase C19 family.</text>
</comment>
<keyword evidence="9" id="KW-0472">Membrane</keyword>
<comment type="catalytic activity">
    <reaction evidence="1 7">
        <text>Thiol-dependent hydrolysis of ester, thioester, amide, peptide and isopeptide bonds formed by the C-terminal Gly of ubiquitin (a 76-residue protein attached to proteins as an intracellular targeting signal).</text>
        <dbReference type="EC" id="3.4.19.12"/>
    </reaction>
</comment>
<dbReference type="PROSITE" id="PS50235">
    <property type="entry name" value="USP_3"/>
    <property type="match status" value="1"/>
</dbReference>
<dbReference type="PANTHER" id="PTHR24006:SF888">
    <property type="entry name" value="UBIQUITIN CARBOXYL-TERMINAL HYDROLASE 30"/>
    <property type="match status" value="1"/>
</dbReference>
<dbReference type="Proteomes" id="UP001567538">
    <property type="component" value="Unassembled WGS sequence"/>
</dbReference>
<evidence type="ECO:0000313" key="11">
    <source>
        <dbReference type="EMBL" id="KAL1569566.1"/>
    </source>
</evidence>
<dbReference type="GO" id="GO:0004843">
    <property type="term" value="F:cysteine-type deubiquitinase activity"/>
    <property type="evidence" value="ECO:0007669"/>
    <property type="project" value="UniProtKB-UniRule"/>
</dbReference>
<dbReference type="EC" id="3.4.19.12" evidence="7"/>
<evidence type="ECO:0000256" key="2">
    <source>
        <dbReference type="ARBA" id="ARBA00009085"/>
    </source>
</evidence>
<dbReference type="Gene3D" id="3.90.70.10">
    <property type="entry name" value="Cysteine proteinases"/>
    <property type="match status" value="1"/>
</dbReference>
<dbReference type="InterPro" id="IPR001394">
    <property type="entry name" value="Peptidase_C19_UCH"/>
</dbReference>
<evidence type="ECO:0000256" key="8">
    <source>
        <dbReference type="SAM" id="MobiDB-lite"/>
    </source>
</evidence>
<keyword evidence="4 7" id="KW-0833">Ubl conjugation pathway</keyword>
<dbReference type="PROSITE" id="PS00972">
    <property type="entry name" value="USP_1"/>
    <property type="match status" value="1"/>
</dbReference>
<evidence type="ECO:0000256" key="3">
    <source>
        <dbReference type="ARBA" id="ARBA00022670"/>
    </source>
</evidence>
<evidence type="ECO:0000256" key="4">
    <source>
        <dbReference type="ARBA" id="ARBA00022786"/>
    </source>
</evidence>
<keyword evidence="6 7" id="KW-0788">Thiol protease</keyword>
<comment type="function">
    <text evidence="7">Recognizes and hydrolyzes the peptide bond at the C-terminal Gly of ubiquitin. Involved in the processing of poly-ubiquitin precursors as well as that of ubiquitinated proteins.</text>
</comment>